<dbReference type="RefSeq" id="WP_148597567.1">
    <property type="nucleotide sequence ID" value="NZ_CP042997.1"/>
</dbReference>
<dbReference type="EMBL" id="CP042997">
    <property type="protein sequence ID" value="QEH38088.1"/>
    <property type="molecule type" value="Genomic_DNA"/>
</dbReference>
<feature type="signal peptide" evidence="2">
    <location>
        <begin position="1"/>
        <end position="23"/>
    </location>
</feature>
<feature type="region of interest" description="Disordered" evidence="1">
    <location>
        <begin position="155"/>
        <end position="180"/>
    </location>
</feature>
<evidence type="ECO:0000256" key="2">
    <source>
        <dbReference type="SAM" id="SignalP"/>
    </source>
</evidence>
<keyword evidence="4" id="KW-1185">Reference proteome</keyword>
<evidence type="ECO:0000313" key="4">
    <source>
        <dbReference type="Proteomes" id="UP000324233"/>
    </source>
</evidence>
<protein>
    <submittedName>
        <fullName evidence="3">Uncharacterized protein</fullName>
    </submittedName>
</protein>
<proteinExistence type="predicted"/>
<sequence length="180" mass="17420" precursor="true">MKPPLMGPIAAMLVATTLTPAAAAQDFGSAFASTPSGGTRGYDFSGFGAYLSGSSPTYVPFGGGMGGFVPYTPGPGGGLGVASPMRDPAARRPSGGMAGMGARPPFGIPSGSLTPLSPITTGGMGGMGRRPSAGGMGGLAPRVGAGRPMGGMSRPPVGGYPFRQPPSLIGPSSAGPAMSM</sequence>
<name>A0A5B9WBN2_9BACT</name>
<organism evidence="3 4">
    <name type="scientific">Aquisphaera giovannonii</name>
    <dbReference type="NCBI Taxonomy" id="406548"/>
    <lineage>
        <taxon>Bacteria</taxon>
        <taxon>Pseudomonadati</taxon>
        <taxon>Planctomycetota</taxon>
        <taxon>Planctomycetia</taxon>
        <taxon>Isosphaerales</taxon>
        <taxon>Isosphaeraceae</taxon>
        <taxon>Aquisphaera</taxon>
    </lineage>
</organism>
<dbReference type="KEGG" id="agv:OJF2_66860"/>
<reference evidence="3 4" key="1">
    <citation type="submission" date="2019-08" db="EMBL/GenBank/DDBJ databases">
        <title>Deep-cultivation of Planctomycetes and their phenomic and genomic characterization uncovers novel biology.</title>
        <authorList>
            <person name="Wiegand S."/>
            <person name="Jogler M."/>
            <person name="Boedeker C."/>
            <person name="Pinto D."/>
            <person name="Vollmers J."/>
            <person name="Rivas-Marin E."/>
            <person name="Kohn T."/>
            <person name="Peeters S.H."/>
            <person name="Heuer A."/>
            <person name="Rast P."/>
            <person name="Oberbeckmann S."/>
            <person name="Bunk B."/>
            <person name="Jeske O."/>
            <person name="Meyerdierks A."/>
            <person name="Storesund J.E."/>
            <person name="Kallscheuer N."/>
            <person name="Luecker S."/>
            <person name="Lage O.M."/>
            <person name="Pohl T."/>
            <person name="Merkel B.J."/>
            <person name="Hornburger P."/>
            <person name="Mueller R.-W."/>
            <person name="Bruemmer F."/>
            <person name="Labrenz M."/>
            <person name="Spormann A.M."/>
            <person name="Op den Camp H."/>
            <person name="Overmann J."/>
            <person name="Amann R."/>
            <person name="Jetten M.S.M."/>
            <person name="Mascher T."/>
            <person name="Medema M.H."/>
            <person name="Devos D.P."/>
            <person name="Kaster A.-K."/>
            <person name="Ovreas L."/>
            <person name="Rohde M."/>
            <person name="Galperin M.Y."/>
            <person name="Jogler C."/>
        </authorList>
    </citation>
    <scope>NUCLEOTIDE SEQUENCE [LARGE SCALE GENOMIC DNA]</scope>
    <source>
        <strain evidence="3 4">OJF2</strain>
    </source>
</reference>
<feature type="chain" id="PRO_5022797435" evidence="2">
    <location>
        <begin position="24"/>
        <end position="180"/>
    </location>
</feature>
<evidence type="ECO:0000313" key="3">
    <source>
        <dbReference type="EMBL" id="QEH38088.1"/>
    </source>
</evidence>
<dbReference type="OrthoDB" id="10011213at2"/>
<keyword evidence="2" id="KW-0732">Signal</keyword>
<accession>A0A5B9WBN2</accession>
<evidence type="ECO:0000256" key="1">
    <source>
        <dbReference type="SAM" id="MobiDB-lite"/>
    </source>
</evidence>
<dbReference type="Proteomes" id="UP000324233">
    <property type="component" value="Chromosome"/>
</dbReference>
<gene>
    <name evidence="3" type="ORF">OJF2_66860</name>
</gene>
<dbReference type="AlphaFoldDB" id="A0A5B9WBN2"/>